<dbReference type="InterPro" id="IPR015424">
    <property type="entry name" value="PyrdxlP-dep_Trfase"/>
</dbReference>
<evidence type="ECO:0000313" key="5">
    <source>
        <dbReference type="Proteomes" id="UP000007364"/>
    </source>
</evidence>
<feature type="domain" description="Aminotransferase class I/classII large" evidence="3">
    <location>
        <begin position="62"/>
        <end position="341"/>
    </location>
</feature>
<dbReference type="InterPro" id="IPR015422">
    <property type="entry name" value="PyrdxlP-dep_Trfase_small"/>
</dbReference>
<dbReference type="Gene3D" id="3.90.1150.10">
    <property type="entry name" value="Aspartate Aminotransferase, domain 1"/>
    <property type="match status" value="1"/>
</dbReference>
<organism evidence="4 5">
    <name type="scientific">Galbibacter marinus</name>
    <dbReference type="NCBI Taxonomy" id="555500"/>
    <lineage>
        <taxon>Bacteria</taxon>
        <taxon>Pseudomonadati</taxon>
        <taxon>Bacteroidota</taxon>
        <taxon>Flavobacteriia</taxon>
        <taxon>Flavobacteriales</taxon>
        <taxon>Flavobacteriaceae</taxon>
        <taxon>Galbibacter</taxon>
    </lineage>
</organism>
<evidence type="ECO:0000259" key="3">
    <source>
        <dbReference type="Pfam" id="PF00155"/>
    </source>
</evidence>
<dbReference type="OrthoDB" id="846426at2"/>
<evidence type="ECO:0000313" key="4">
    <source>
        <dbReference type="EMBL" id="EKF56192.1"/>
    </source>
</evidence>
<dbReference type="PANTHER" id="PTHR13693">
    <property type="entry name" value="CLASS II AMINOTRANSFERASE/8-AMINO-7-OXONONANOATE SYNTHASE"/>
    <property type="match status" value="1"/>
</dbReference>
<accession>K2QMY4</accession>
<dbReference type="Pfam" id="PF00155">
    <property type="entry name" value="Aminotran_1_2"/>
    <property type="match status" value="1"/>
</dbReference>
<dbReference type="GO" id="GO:0030170">
    <property type="term" value="F:pyridoxal phosphate binding"/>
    <property type="evidence" value="ECO:0007669"/>
    <property type="project" value="InterPro"/>
</dbReference>
<dbReference type="SUPFAM" id="SSF53383">
    <property type="entry name" value="PLP-dependent transferases"/>
    <property type="match status" value="1"/>
</dbReference>
<dbReference type="InterPro" id="IPR015421">
    <property type="entry name" value="PyrdxlP-dep_Trfase_major"/>
</dbReference>
<protein>
    <submittedName>
        <fullName evidence="4">Aminotransferase class i and ii</fullName>
    </submittedName>
</protein>
<sequence length="352" mass="39462">MAEYIDNFPDRIVTTDNGDYLYFGGTAYLGLQKNKDFIEHYTNNITHYGTHYGASRVSNVRFSIYDKAEQHLARYIGSQACITLSSGYMASQLVSQYFSNSEAINYRTPYSHDALWAAGQLKLKSYEELKDLMNQNPKDQPVVIYLDSIDFMGANYPDFKGLKSLNLKNAIVVVDDSHGLGVIGPKGAGVFQHLKSLKMKELIISGSLGKGFGLQFGGVFGTRERIEVLGQFPIFGGSSPASPATMATLMQTQQIVEEQRKKLHNNHSLFSSLVHSTGLFKHFGDHPSFSFSNEKLTNYLYDHKIIVTSFNYPTKDSPIMSRIVISAFHTTEDIKTLAHVINNYKKTSETNR</sequence>
<reference evidence="4 5" key="1">
    <citation type="journal article" date="2012" name="J. Bacteriol.">
        <title>Genome Sequence of Galbibacter marinum Type Strain ck-I2-15.</title>
        <authorList>
            <person name="Lai Q."/>
            <person name="Li C."/>
            <person name="Shao Z."/>
        </authorList>
    </citation>
    <scope>NUCLEOTIDE SEQUENCE [LARGE SCALE GENOMIC DNA]</scope>
    <source>
        <strain evidence="5">ck-I2-15</strain>
    </source>
</reference>
<keyword evidence="2 4" id="KW-0808">Transferase</keyword>
<evidence type="ECO:0000256" key="1">
    <source>
        <dbReference type="ARBA" id="ARBA00001933"/>
    </source>
</evidence>
<dbReference type="InterPro" id="IPR004839">
    <property type="entry name" value="Aminotransferase_I/II_large"/>
</dbReference>
<name>K2QMY4_9FLAO</name>
<proteinExistence type="predicted"/>
<dbReference type="AlphaFoldDB" id="K2QMY4"/>
<comment type="cofactor">
    <cofactor evidence="1">
        <name>pyridoxal 5'-phosphate</name>
        <dbReference type="ChEBI" id="CHEBI:597326"/>
    </cofactor>
</comment>
<comment type="caution">
    <text evidence="4">The sequence shown here is derived from an EMBL/GenBank/DDBJ whole genome shotgun (WGS) entry which is preliminary data.</text>
</comment>
<gene>
    <name evidence="4" type="ORF">I215_04575</name>
</gene>
<keyword evidence="4" id="KW-0032">Aminotransferase</keyword>
<dbReference type="EMBL" id="AMSG01000003">
    <property type="protein sequence ID" value="EKF56192.1"/>
    <property type="molecule type" value="Genomic_DNA"/>
</dbReference>
<dbReference type="RefSeq" id="WP_008990788.1">
    <property type="nucleotide sequence ID" value="NZ_AMSG01000003.1"/>
</dbReference>
<dbReference type="Proteomes" id="UP000007364">
    <property type="component" value="Unassembled WGS sequence"/>
</dbReference>
<evidence type="ECO:0000256" key="2">
    <source>
        <dbReference type="ARBA" id="ARBA00022679"/>
    </source>
</evidence>
<dbReference type="GO" id="GO:0008483">
    <property type="term" value="F:transaminase activity"/>
    <property type="evidence" value="ECO:0007669"/>
    <property type="project" value="UniProtKB-KW"/>
</dbReference>
<dbReference type="STRING" id="555500.I215_04575"/>
<dbReference type="Gene3D" id="3.40.640.10">
    <property type="entry name" value="Type I PLP-dependent aspartate aminotransferase-like (Major domain)"/>
    <property type="match status" value="1"/>
</dbReference>
<keyword evidence="5" id="KW-1185">Reference proteome</keyword>
<dbReference type="eggNOG" id="COG0156">
    <property type="taxonomic scope" value="Bacteria"/>
</dbReference>
<dbReference type="InterPro" id="IPR050087">
    <property type="entry name" value="AON_synthase_class-II"/>
</dbReference>